<dbReference type="eggNOG" id="ENOG5030Z9R">
    <property type="taxonomic scope" value="Bacteria"/>
</dbReference>
<dbReference type="AlphaFoldDB" id="G0EJ48"/>
<dbReference type="GeneID" id="44970225"/>
<evidence type="ECO:0000313" key="1">
    <source>
        <dbReference type="EMBL" id="AEM22323.1"/>
    </source>
</evidence>
<dbReference type="KEGG" id="bip:Bint_1704"/>
<dbReference type="EMBL" id="CP002874">
    <property type="protein sequence ID" value="AEM22323.1"/>
    <property type="molecule type" value="Genomic_DNA"/>
</dbReference>
<sequence length="339" mass="40668">MIENTVLNYKNLEEYFLFTDDSKLIKYNKKYNSYKDLIKIENINSKEEVTVLKLMYPYICITEEKGLNSAVVNIETLEVIYLKREDYHSEVSSYSNEFCIINNEIHLITQTKWNTLNIMNLKTKEMITDINRDEEKFGIDYFHSNLLVSKDYKHFLCNGWVWNPVDCISCFNIEEFLKEYEKCQVDVVNEYISGYNWDRPLAFIDNKRFVLACDNTNFNDEDFIYNQLRFYNIDDIKIDDSDNNEYRYLESYNSININLFSLDENNEVHGKLYFYKDNLIAFDFNKYSINIKSYNIKDESIKNIITIKNNNCFFNDVFGIIYYIENDTIKEIDVNNFII</sequence>
<evidence type="ECO:0000313" key="2">
    <source>
        <dbReference type="Proteomes" id="UP000008522"/>
    </source>
</evidence>
<dbReference type="RefSeq" id="WP_014488148.1">
    <property type="nucleotide sequence ID" value="NC_017243.1"/>
</dbReference>
<proteinExistence type="predicted"/>
<protein>
    <submittedName>
        <fullName evidence="1">Uncharacterized protein</fullName>
    </submittedName>
</protein>
<dbReference type="PATRIC" id="fig|1045858.4.peg.1706"/>
<dbReference type="Proteomes" id="UP000008522">
    <property type="component" value="Chromosome"/>
</dbReference>
<organism evidence="1 2">
    <name type="scientific">Brachyspira intermedia (strain ATCC 51140 / PWS/A)</name>
    <name type="common">Serpulina intermedia</name>
    <dbReference type="NCBI Taxonomy" id="1045858"/>
    <lineage>
        <taxon>Bacteria</taxon>
        <taxon>Pseudomonadati</taxon>
        <taxon>Spirochaetota</taxon>
        <taxon>Spirochaetia</taxon>
        <taxon>Brachyspirales</taxon>
        <taxon>Brachyspiraceae</taxon>
        <taxon>Brachyspira</taxon>
    </lineage>
</organism>
<reference evidence="1 2" key="1">
    <citation type="journal article" date="2011" name="BMC Genomics">
        <title>Complete genome sequence of Brachyspira intermedia reveals unique genomic features in Brachyspira species and phage-mediated horizontal gene transfer.</title>
        <authorList>
            <person name="Hafstrom T."/>
            <person name="Jansson D.S."/>
            <person name="Segerman B."/>
        </authorList>
    </citation>
    <scope>NUCLEOTIDE SEQUENCE [LARGE SCALE GENOMIC DNA]</scope>
    <source>
        <strain evidence="2">ATCC 51140 / PWS/A</strain>
    </source>
</reference>
<accession>G0EJ48</accession>
<gene>
    <name evidence="1" type="ordered locus">Bint_1704</name>
</gene>
<name>G0EJ48_BRAIP</name>
<dbReference type="OrthoDB" id="9765809at2"/>
<dbReference type="HOGENOM" id="CLU_818026_0_0_12"/>
<keyword evidence="2" id="KW-1185">Reference proteome</keyword>